<proteinExistence type="predicted"/>
<feature type="compositionally biased region" description="Pro residues" evidence="1">
    <location>
        <begin position="84"/>
        <end position="95"/>
    </location>
</feature>
<name>A0A328HJJ4_ARTGO</name>
<sequence length="212" mass="20144">MRKQLISVLLALAATGGLAACTPNTGTGQPSATPGATTGSPGTSSPGTSSPGTETPGTETPGTGTSSTPAPGSTPPDAETTVPAPAPPAASPLPSGPGAGDAELSITVKASKDGKAANYTLVCKGGAAMAESQHPNAAAACTSLKDNAAIVNPAAPPKGISCTQQYGGPQLATVTGEVNGTPVETSFALLDGCQIGAWNAAKEILGAAGGAL</sequence>
<dbReference type="GO" id="GO:0004867">
    <property type="term" value="F:serine-type endopeptidase inhibitor activity"/>
    <property type="evidence" value="ECO:0007669"/>
    <property type="project" value="InterPro"/>
</dbReference>
<dbReference type="AlphaFoldDB" id="A0A328HJJ4"/>
<dbReference type="RefSeq" id="WP_111902422.1">
    <property type="nucleotide sequence ID" value="NZ_QLNP01000034.1"/>
</dbReference>
<comment type="caution">
    <text evidence="3">The sequence shown here is derived from an EMBL/GenBank/DDBJ whole genome shotgun (WGS) entry which is preliminary data.</text>
</comment>
<evidence type="ECO:0000313" key="3">
    <source>
        <dbReference type="EMBL" id="RAM38788.1"/>
    </source>
</evidence>
<reference evidence="3 4" key="1">
    <citation type="submission" date="2018-04" db="EMBL/GenBank/DDBJ databases">
        <title>Bacteria isolated from cave deposits of Manipur.</title>
        <authorList>
            <person name="Sahoo D."/>
            <person name="Sarangthem I."/>
            <person name="Nandeibam J."/>
        </authorList>
    </citation>
    <scope>NUCLEOTIDE SEQUENCE [LARGE SCALE GENOMIC DNA]</scope>
    <source>
        <strain evidence="4">mrc11</strain>
    </source>
</reference>
<accession>A0A328HJJ4</accession>
<feature type="chain" id="PRO_5016279380" evidence="2">
    <location>
        <begin position="20"/>
        <end position="212"/>
    </location>
</feature>
<gene>
    <name evidence="3" type="ORF">DBZ45_02645</name>
</gene>
<dbReference type="SUPFAM" id="SSF55399">
    <property type="entry name" value="Subtilisin inhibitor"/>
    <property type="match status" value="1"/>
</dbReference>
<dbReference type="Gene3D" id="3.30.350.10">
    <property type="entry name" value="Subtilisin inhibitor-like"/>
    <property type="match status" value="1"/>
</dbReference>
<dbReference type="EMBL" id="QLNP01000034">
    <property type="protein sequence ID" value="RAM38788.1"/>
    <property type="molecule type" value="Genomic_DNA"/>
</dbReference>
<dbReference type="Proteomes" id="UP000249166">
    <property type="component" value="Unassembled WGS sequence"/>
</dbReference>
<organism evidence="3 4">
    <name type="scientific">Arthrobacter globiformis</name>
    <dbReference type="NCBI Taxonomy" id="1665"/>
    <lineage>
        <taxon>Bacteria</taxon>
        <taxon>Bacillati</taxon>
        <taxon>Actinomycetota</taxon>
        <taxon>Actinomycetes</taxon>
        <taxon>Micrococcales</taxon>
        <taxon>Micrococcaceae</taxon>
        <taxon>Arthrobacter</taxon>
    </lineage>
</organism>
<feature type="compositionally biased region" description="Low complexity" evidence="1">
    <location>
        <begin position="30"/>
        <end position="83"/>
    </location>
</feature>
<feature type="signal peptide" evidence="2">
    <location>
        <begin position="1"/>
        <end position="19"/>
    </location>
</feature>
<evidence type="ECO:0000313" key="4">
    <source>
        <dbReference type="Proteomes" id="UP000249166"/>
    </source>
</evidence>
<protein>
    <submittedName>
        <fullName evidence="3">Serine protease inhibitor</fullName>
    </submittedName>
</protein>
<dbReference type="PROSITE" id="PS51257">
    <property type="entry name" value="PROKAR_LIPOPROTEIN"/>
    <property type="match status" value="1"/>
</dbReference>
<feature type="region of interest" description="Disordered" evidence="1">
    <location>
        <begin position="19"/>
        <end position="102"/>
    </location>
</feature>
<dbReference type="OrthoDB" id="3427327at2"/>
<evidence type="ECO:0000256" key="1">
    <source>
        <dbReference type="SAM" id="MobiDB-lite"/>
    </source>
</evidence>
<evidence type="ECO:0000256" key="2">
    <source>
        <dbReference type="SAM" id="SignalP"/>
    </source>
</evidence>
<dbReference type="InterPro" id="IPR036819">
    <property type="entry name" value="Subtilisin_inhibitor-like_sf"/>
</dbReference>
<keyword evidence="2" id="KW-0732">Signal</keyword>